<gene>
    <name evidence="1" type="ORF">DFR59_104107</name>
</gene>
<evidence type="ECO:0000313" key="1">
    <source>
        <dbReference type="EMBL" id="RDI43056.1"/>
    </source>
</evidence>
<comment type="caution">
    <text evidence="1">The sequence shown here is derived from an EMBL/GenBank/DDBJ whole genome shotgun (WGS) entry which is preliminary data.</text>
</comment>
<name>A0A370GIL5_9BACI</name>
<dbReference type="InterPro" id="IPR019718">
    <property type="entry name" value="DUF2602"/>
</dbReference>
<accession>A0A370GIL5</accession>
<reference evidence="1 2" key="1">
    <citation type="submission" date="2018-07" db="EMBL/GenBank/DDBJ databases">
        <title>Genomic Encyclopedia of Type Strains, Phase IV (KMG-IV): sequencing the most valuable type-strain genomes for metagenomic binning, comparative biology and taxonomic classification.</title>
        <authorList>
            <person name="Goeker M."/>
        </authorList>
    </citation>
    <scope>NUCLEOTIDE SEQUENCE [LARGE SCALE GENOMIC DNA]</scope>
    <source>
        <strain evidence="1 2">DSM 25281</strain>
    </source>
</reference>
<dbReference type="AlphaFoldDB" id="A0A370GIL5"/>
<dbReference type="OrthoDB" id="2454446at2"/>
<proteinExistence type="predicted"/>
<dbReference type="EMBL" id="QQAY01000004">
    <property type="protein sequence ID" value="RDI43056.1"/>
    <property type="molecule type" value="Genomic_DNA"/>
</dbReference>
<dbReference type="Pfam" id="PF10782">
    <property type="entry name" value="zf-C2HCIx2C"/>
    <property type="match status" value="1"/>
</dbReference>
<sequence length="58" mass="6878">MNRQELYAELEEILATYCEDCFLKAYHRKEFGKTNAHKFCIQKCTVGQKLKEYGKKLS</sequence>
<evidence type="ECO:0000313" key="2">
    <source>
        <dbReference type="Proteomes" id="UP000255326"/>
    </source>
</evidence>
<dbReference type="RefSeq" id="WP_114745373.1">
    <property type="nucleotide sequence ID" value="NZ_QQAY01000004.1"/>
</dbReference>
<protein>
    <submittedName>
        <fullName evidence="1">Uncharacterized protein DUF2602</fullName>
    </submittedName>
</protein>
<keyword evidence="2" id="KW-1185">Reference proteome</keyword>
<organism evidence="1 2">
    <name type="scientific">Falsibacillus pallidus</name>
    <dbReference type="NCBI Taxonomy" id="493781"/>
    <lineage>
        <taxon>Bacteria</taxon>
        <taxon>Bacillati</taxon>
        <taxon>Bacillota</taxon>
        <taxon>Bacilli</taxon>
        <taxon>Bacillales</taxon>
        <taxon>Bacillaceae</taxon>
        <taxon>Falsibacillus</taxon>
    </lineage>
</organism>
<dbReference type="Proteomes" id="UP000255326">
    <property type="component" value="Unassembled WGS sequence"/>
</dbReference>